<dbReference type="FunFam" id="3.40.50.720:FF:000084">
    <property type="entry name" value="Short-chain dehydrogenase reductase"/>
    <property type="match status" value="1"/>
</dbReference>
<dbReference type="InterPro" id="IPR036291">
    <property type="entry name" value="NAD(P)-bd_dom_sf"/>
</dbReference>
<evidence type="ECO:0000256" key="3">
    <source>
        <dbReference type="ARBA" id="ARBA00023002"/>
    </source>
</evidence>
<evidence type="ECO:0000313" key="4">
    <source>
        <dbReference type="EMBL" id="KIW95430.1"/>
    </source>
</evidence>
<dbReference type="Proteomes" id="UP000053789">
    <property type="component" value="Unassembled WGS sequence"/>
</dbReference>
<dbReference type="PANTHER" id="PTHR43008">
    <property type="entry name" value="BENZIL REDUCTASE"/>
    <property type="match status" value="1"/>
</dbReference>
<comment type="similarity">
    <text evidence="1">Belongs to the short-chain dehydrogenases/reductases (SDR) family.</text>
</comment>
<dbReference type="GO" id="GO:0050664">
    <property type="term" value="F:oxidoreductase activity, acting on NAD(P)H, oxygen as acceptor"/>
    <property type="evidence" value="ECO:0007669"/>
    <property type="project" value="TreeGrafter"/>
</dbReference>
<keyword evidence="5" id="KW-1185">Reference proteome</keyword>
<keyword evidence="3" id="KW-0560">Oxidoreductase</keyword>
<dbReference type="Gene3D" id="3.40.50.720">
    <property type="entry name" value="NAD(P)-binding Rossmann-like Domain"/>
    <property type="match status" value="1"/>
</dbReference>
<protein>
    <submittedName>
        <fullName evidence="4">Uncharacterized protein</fullName>
    </submittedName>
</protein>
<name>A0A0D2HWY1_CLAB1</name>
<evidence type="ECO:0000313" key="5">
    <source>
        <dbReference type="Proteomes" id="UP000053789"/>
    </source>
</evidence>
<proteinExistence type="inferred from homology"/>
<dbReference type="GO" id="GO:0016616">
    <property type="term" value="F:oxidoreductase activity, acting on the CH-OH group of donors, NAD or NADP as acceptor"/>
    <property type="evidence" value="ECO:0007669"/>
    <property type="project" value="UniProtKB-ARBA"/>
</dbReference>
<evidence type="ECO:0000256" key="2">
    <source>
        <dbReference type="ARBA" id="ARBA00022857"/>
    </source>
</evidence>
<dbReference type="InterPro" id="IPR002347">
    <property type="entry name" value="SDR_fam"/>
</dbReference>
<accession>A0A0D2HWY1</accession>
<dbReference type="GeneID" id="27696942"/>
<dbReference type="PRINTS" id="PR00080">
    <property type="entry name" value="SDRFAMILY"/>
</dbReference>
<dbReference type="VEuPathDB" id="FungiDB:Z519_04014"/>
<organism evidence="4 5">
    <name type="scientific">Cladophialophora bantiana (strain ATCC 10958 / CBS 173.52 / CDC B-1940 / NIH 8579)</name>
    <name type="common">Xylohypha bantiana</name>
    <dbReference type="NCBI Taxonomy" id="1442370"/>
    <lineage>
        <taxon>Eukaryota</taxon>
        <taxon>Fungi</taxon>
        <taxon>Dikarya</taxon>
        <taxon>Ascomycota</taxon>
        <taxon>Pezizomycotina</taxon>
        <taxon>Eurotiomycetes</taxon>
        <taxon>Chaetothyriomycetidae</taxon>
        <taxon>Chaetothyriales</taxon>
        <taxon>Herpotrichiellaceae</taxon>
        <taxon>Cladophialophora</taxon>
    </lineage>
</organism>
<dbReference type="AlphaFoldDB" id="A0A0D2HWY1"/>
<dbReference type="EMBL" id="KN846984">
    <property type="protein sequence ID" value="KIW95430.1"/>
    <property type="molecule type" value="Genomic_DNA"/>
</dbReference>
<keyword evidence="2" id="KW-0521">NADP</keyword>
<dbReference type="OrthoDB" id="5325318at2759"/>
<dbReference type="RefSeq" id="XP_016622099.1">
    <property type="nucleotide sequence ID" value="XM_016761761.1"/>
</dbReference>
<dbReference type="PANTHER" id="PTHR43008:SF4">
    <property type="entry name" value="CHAIN DEHYDROGENASE, PUTATIVE (AFU_ORTHOLOGUE AFUA_4G08710)-RELATED"/>
    <property type="match status" value="1"/>
</dbReference>
<sequence>MSGSSVSTDAYRKTNLTDLFSLKGKTVVITGGARGLGLTFAWACAEVGANIAALDLLDEPHEDFALLHNELGVEAKFYRTDVTNLQLLTQTFADVVRDFGHIHYCVTAAGIAKEMPFLDQTPDDLTSVLNVNVLGTYFTAQLAAKQMIAQGDGGSILLVASIGAHCSVPGKSVSGYCASKGAVLSMCRSIADDLVPYNIRVNTISPGFMLTDMAIRDIDKRPNILEELRVNVPMKRLGDRRDLKGAVVLLLSNASSYTTGSDLIIDGGLVSH</sequence>
<evidence type="ECO:0000256" key="1">
    <source>
        <dbReference type="ARBA" id="ARBA00006484"/>
    </source>
</evidence>
<reference evidence="4" key="1">
    <citation type="submission" date="2015-01" db="EMBL/GenBank/DDBJ databases">
        <title>The Genome Sequence of Cladophialophora bantiana CBS 173.52.</title>
        <authorList>
            <consortium name="The Broad Institute Genomics Platform"/>
            <person name="Cuomo C."/>
            <person name="de Hoog S."/>
            <person name="Gorbushina A."/>
            <person name="Stielow B."/>
            <person name="Teixiera M."/>
            <person name="Abouelleil A."/>
            <person name="Chapman S.B."/>
            <person name="Priest M."/>
            <person name="Young S.K."/>
            <person name="Wortman J."/>
            <person name="Nusbaum C."/>
            <person name="Birren B."/>
        </authorList>
    </citation>
    <scope>NUCLEOTIDE SEQUENCE [LARGE SCALE GENOMIC DNA]</scope>
    <source>
        <strain evidence="4">CBS 173.52</strain>
    </source>
</reference>
<dbReference type="PRINTS" id="PR00081">
    <property type="entry name" value="GDHRDH"/>
</dbReference>
<dbReference type="HOGENOM" id="CLU_010194_1_1_1"/>
<dbReference type="Pfam" id="PF13561">
    <property type="entry name" value="adh_short_C2"/>
    <property type="match status" value="1"/>
</dbReference>
<gene>
    <name evidence="4" type="ORF">Z519_04014</name>
</gene>
<dbReference type="SUPFAM" id="SSF51735">
    <property type="entry name" value="NAD(P)-binding Rossmann-fold domains"/>
    <property type="match status" value="1"/>
</dbReference>